<name>A0A1R4HR00_9GAMM</name>
<comment type="caution">
    <text evidence="1">The sequence shown here is derived from an EMBL/GenBank/DDBJ whole genome shotgun (WGS) entry which is preliminary data.</text>
</comment>
<dbReference type="Proteomes" id="UP000196331">
    <property type="component" value="Unassembled WGS sequence"/>
</dbReference>
<dbReference type="EMBL" id="FUKM01000005">
    <property type="protein sequence ID" value="SJN09633.1"/>
    <property type="molecule type" value="Genomic_DNA"/>
</dbReference>
<sequence length="45" mass="4874">MLSWHVASTTGVATRLLTKKMSANTRILVTDTPLGTPQSKAAYVR</sequence>
<evidence type="ECO:0000313" key="2">
    <source>
        <dbReference type="Proteomes" id="UP000196331"/>
    </source>
</evidence>
<accession>A0A1R4HR00</accession>
<protein>
    <submittedName>
        <fullName evidence="1">Uncharacterized protein</fullName>
    </submittedName>
</protein>
<proteinExistence type="predicted"/>
<reference evidence="1 2" key="1">
    <citation type="submission" date="2017-02" db="EMBL/GenBank/DDBJ databases">
        <authorList>
            <person name="Dridi B."/>
        </authorList>
    </citation>
    <scope>NUCLEOTIDE SEQUENCE [LARGE SCALE GENOMIC DNA]</scope>
    <source>
        <strain evidence="1 2">JB380</strain>
    </source>
</reference>
<organism evidence="1 2">
    <name type="scientific">Halomonas citrativorans</name>
    <dbReference type="NCBI Taxonomy" id="2742612"/>
    <lineage>
        <taxon>Bacteria</taxon>
        <taxon>Pseudomonadati</taxon>
        <taxon>Pseudomonadota</taxon>
        <taxon>Gammaproteobacteria</taxon>
        <taxon>Oceanospirillales</taxon>
        <taxon>Halomonadaceae</taxon>
        <taxon>Halomonas</taxon>
    </lineage>
</organism>
<gene>
    <name evidence="1" type="ORF">CZ787_01925</name>
</gene>
<dbReference type="AlphaFoldDB" id="A0A1R4HR00"/>
<evidence type="ECO:0000313" key="1">
    <source>
        <dbReference type="EMBL" id="SJN09633.1"/>
    </source>
</evidence>